<dbReference type="Gene3D" id="2.60.40.200">
    <property type="entry name" value="Superoxide dismutase, copper/zinc binding domain"/>
    <property type="match status" value="1"/>
</dbReference>
<dbReference type="PROSITE" id="PS00087">
    <property type="entry name" value="SOD_CU_ZN_1"/>
    <property type="match status" value="1"/>
</dbReference>
<comment type="cofactor">
    <cofactor evidence="2">
        <name>Zn(2+)</name>
        <dbReference type="ChEBI" id="CHEBI:29105"/>
    </cofactor>
    <text evidence="2">Binds 1 zinc ion per subunit.</text>
</comment>
<comment type="function">
    <text evidence="2">Destroys radicals which are normally produced within the cells and which are toxic to biological systems.</text>
</comment>
<keyword evidence="3" id="KW-0732">Signal</keyword>
<comment type="catalytic activity">
    <reaction evidence="2">
        <text>2 superoxide + 2 H(+) = H2O2 + O2</text>
        <dbReference type="Rhea" id="RHEA:20696"/>
        <dbReference type="ChEBI" id="CHEBI:15378"/>
        <dbReference type="ChEBI" id="CHEBI:15379"/>
        <dbReference type="ChEBI" id="CHEBI:16240"/>
        <dbReference type="ChEBI" id="CHEBI:18421"/>
        <dbReference type="EC" id="1.15.1.1"/>
    </reaction>
</comment>
<evidence type="ECO:0000256" key="2">
    <source>
        <dbReference type="RuleBase" id="RU000393"/>
    </source>
</evidence>
<comment type="caution">
    <text evidence="5">The sequence shown here is derived from an EMBL/GenBank/DDBJ whole genome shotgun (WGS) entry which is preliminary data.</text>
</comment>
<keyword evidence="6" id="KW-1185">Reference proteome</keyword>
<protein>
    <recommendedName>
        <fullName evidence="2">Superoxide dismutase [Cu-Zn]</fullName>
        <ecNumber evidence="2">1.15.1.1</ecNumber>
    </recommendedName>
</protein>
<dbReference type="InterPro" id="IPR024134">
    <property type="entry name" value="SOD_Cu/Zn_/chaperone"/>
</dbReference>
<feature type="signal peptide" evidence="3">
    <location>
        <begin position="1"/>
        <end position="29"/>
    </location>
</feature>
<dbReference type="RefSeq" id="WP_119763786.1">
    <property type="nucleotide sequence ID" value="NZ_QYUJ01000014.1"/>
</dbReference>
<dbReference type="EC" id="1.15.1.1" evidence="2"/>
<dbReference type="GO" id="GO:0005507">
    <property type="term" value="F:copper ion binding"/>
    <property type="evidence" value="ECO:0007669"/>
    <property type="project" value="InterPro"/>
</dbReference>
<dbReference type="EMBL" id="QYUJ01000014">
    <property type="protein sequence ID" value="RJF72042.1"/>
    <property type="molecule type" value="Genomic_DNA"/>
</dbReference>
<sequence>MKQGLTLTALALTATLASCTMMTGPRATANLLDPNDKAVGSATFSREGGGTRVKVSVSGLAPGQHGMHIHMNPSCSNSADASGNTVIFGGAGGHFDPSNAMKHASPETPNTAGHGGDIPMITVNSDGVGSADFLTTKVSLSGPDSVMGRSIVIHAAADDYKTDPAGNSGARLVCGVINQG</sequence>
<feature type="domain" description="Superoxide dismutase copper/zinc binding" evidence="4">
    <location>
        <begin position="40"/>
        <end position="177"/>
    </location>
</feature>
<comment type="cofactor">
    <cofactor evidence="2">
        <name>Cu cation</name>
        <dbReference type="ChEBI" id="CHEBI:23378"/>
    </cofactor>
    <text evidence="2">Binds 1 copper ion per subunit.</text>
</comment>
<accession>A0A418V7G9</accession>
<dbReference type="Proteomes" id="UP000286287">
    <property type="component" value="Unassembled WGS sequence"/>
</dbReference>
<gene>
    <name evidence="5" type="ORF">D3875_11215</name>
</gene>
<dbReference type="CDD" id="cd00305">
    <property type="entry name" value="Cu-Zn_Superoxide_Dismutase"/>
    <property type="match status" value="1"/>
</dbReference>
<name>A0A418V7G9_9DEIO</name>
<reference evidence="5 6" key="1">
    <citation type="submission" date="2018-09" db="EMBL/GenBank/DDBJ databases">
        <authorList>
            <person name="Zhu H."/>
        </authorList>
    </citation>
    <scope>NUCLEOTIDE SEQUENCE [LARGE SCALE GENOMIC DNA]</scope>
    <source>
        <strain evidence="5 6">K2S05-167</strain>
    </source>
</reference>
<evidence type="ECO:0000313" key="6">
    <source>
        <dbReference type="Proteomes" id="UP000286287"/>
    </source>
</evidence>
<evidence type="ECO:0000259" key="4">
    <source>
        <dbReference type="Pfam" id="PF00080"/>
    </source>
</evidence>
<keyword evidence="2" id="KW-0479">Metal-binding</keyword>
<comment type="similarity">
    <text evidence="1 2">Belongs to the Cu-Zn superoxide dismutase family.</text>
</comment>
<proteinExistence type="inferred from homology"/>
<dbReference type="InterPro" id="IPR001424">
    <property type="entry name" value="SOD_Cu_Zn_dom"/>
</dbReference>
<keyword evidence="2" id="KW-0186">Copper</keyword>
<dbReference type="InterPro" id="IPR018152">
    <property type="entry name" value="SOD_Cu/Zn_BS"/>
</dbReference>
<dbReference type="PROSITE" id="PS51257">
    <property type="entry name" value="PROKAR_LIPOPROTEIN"/>
    <property type="match status" value="1"/>
</dbReference>
<evidence type="ECO:0000313" key="5">
    <source>
        <dbReference type="EMBL" id="RJF72042.1"/>
    </source>
</evidence>
<evidence type="ECO:0000256" key="1">
    <source>
        <dbReference type="ARBA" id="ARBA00010457"/>
    </source>
</evidence>
<evidence type="ECO:0000256" key="3">
    <source>
        <dbReference type="SAM" id="SignalP"/>
    </source>
</evidence>
<dbReference type="AlphaFoldDB" id="A0A418V7G9"/>
<keyword evidence="2" id="KW-0560">Oxidoreductase</keyword>
<feature type="chain" id="PRO_5019511921" description="Superoxide dismutase [Cu-Zn]" evidence="3">
    <location>
        <begin position="30"/>
        <end position="180"/>
    </location>
</feature>
<dbReference type="InterPro" id="IPR036423">
    <property type="entry name" value="SOD-like_Cu/Zn_dom_sf"/>
</dbReference>
<dbReference type="PROSITE" id="PS00332">
    <property type="entry name" value="SOD_CU_ZN_2"/>
    <property type="match status" value="1"/>
</dbReference>
<organism evidence="5 6">
    <name type="scientific">Deinococcus cavernae</name>
    <dbReference type="NCBI Taxonomy" id="2320857"/>
    <lineage>
        <taxon>Bacteria</taxon>
        <taxon>Thermotogati</taxon>
        <taxon>Deinococcota</taxon>
        <taxon>Deinococci</taxon>
        <taxon>Deinococcales</taxon>
        <taxon>Deinococcaceae</taxon>
        <taxon>Deinococcus</taxon>
    </lineage>
</organism>
<dbReference type="OrthoDB" id="9792957at2"/>
<keyword evidence="2" id="KW-0862">Zinc</keyword>
<dbReference type="PANTHER" id="PTHR10003">
    <property type="entry name" value="SUPEROXIDE DISMUTASE CU-ZN -RELATED"/>
    <property type="match status" value="1"/>
</dbReference>
<dbReference type="GO" id="GO:0004784">
    <property type="term" value="F:superoxide dismutase activity"/>
    <property type="evidence" value="ECO:0007669"/>
    <property type="project" value="UniProtKB-EC"/>
</dbReference>
<dbReference type="Pfam" id="PF00080">
    <property type="entry name" value="Sod_Cu"/>
    <property type="match status" value="1"/>
</dbReference>
<dbReference type="SUPFAM" id="SSF49329">
    <property type="entry name" value="Cu,Zn superoxide dismutase-like"/>
    <property type="match status" value="1"/>
</dbReference>